<dbReference type="AlphaFoldDB" id="A0A9P7C275"/>
<feature type="domain" description="RNase H type-1" evidence="1">
    <location>
        <begin position="150"/>
        <end position="275"/>
    </location>
</feature>
<dbReference type="InterPro" id="IPR052055">
    <property type="entry name" value="Hepadnavirus_pol/RT"/>
</dbReference>
<organism evidence="2 3">
    <name type="scientific">Rhizopus oryzae</name>
    <name type="common">Mucormycosis agent</name>
    <name type="synonym">Rhizopus arrhizus var. delemar</name>
    <dbReference type="NCBI Taxonomy" id="64495"/>
    <lineage>
        <taxon>Eukaryota</taxon>
        <taxon>Fungi</taxon>
        <taxon>Fungi incertae sedis</taxon>
        <taxon>Mucoromycota</taxon>
        <taxon>Mucoromycotina</taxon>
        <taxon>Mucoromycetes</taxon>
        <taxon>Mucorales</taxon>
        <taxon>Mucorineae</taxon>
        <taxon>Rhizopodaceae</taxon>
        <taxon>Rhizopus</taxon>
    </lineage>
</organism>
<evidence type="ECO:0000313" key="3">
    <source>
        <dbReference type="Proteomes" id="UP000717996"/>
    </source>
</evidence>
<reference evidence="2" key="1">
    <citation type="journal article" date="2020" name="Microb. Genom.">
        <title>Genetic diversity of clinical and environmental Mucorales isolates obtained from an investigation of mucormycosis cases among solid organ transplant recipients.</title>
        <authorList>
            <person name="Nguyen M.H."/>
            <person name="Kaul D."/>
            <person name="Muto C."/>
            <person name="Cheng S.J."/>
            <person name="Richter R.A."/>
            <person name="Bruno V.M."/>
            <person name="Liu G."/>
            <person name="Beyhan S."/>
            <person name="Sundermann A.J."/>
            <person name="Mounaud S."/>
            <person name="Pasculle A.W."/>
            <person name="Nierman W.C."/>
            <person name="Driscoll E."/>
            <person name="Cumbie R."/>
            <person name="Clancy C.J."/>
            <person name="Dupont C.L."/>
        </authorList>
    </citation>
    <scope>NUCLEOTIDE SEQUENCE</scope>
    <source>
        <strain evidence="2">GL16</strain>
    </source>
</reference>
<dbReference type="Gene3D" id="3.30.420.10">
    <property type="entry name" value="Ribonuclease H-like superfamily/Ribonuclease H"/>
    <property type="match status" value="1"/>
</dbReference>
<dbReference type="PROSITE" id="PS50879">
    <property type="entry name" value="RNASE_H_1"/>
    <property type="match status" value="1"/>
</dbReference>
<comment type="caution">
    <text evidence="2">The sequence shown here is derived from an EMBL/GenBank/DDBJ whole genome shotgun (WGS) entry which is preliminary data.</text>
</comment>
<evidence type="ECO:0000259" key="1">
    <source>
        <dbReference type="PROSITE" id="PS50879"/>
    </source>
</evidence>
<dbReference type="Proteomes" id="UP000717996">
    <property type="component" value="Unassembled WGS sequence"/>
</dbReference>
<dbReference type="InterPro" id="IPR002156">
    <property type="entry name" value="RNaseH_domain"/>
</dbReference>
<name>A0A9P7C275_RHIOR</name>
<dbReference type="SUPFAM" id="SSF53098">
    <property type="entry name" value="Ribonuclease H-like"/>
    <property type="match status" value="1"/>
</dbReference>
<dbReference type="InterPro" id="IPR036397">
    <property type="entry name" value="RNaseH_sf"/>
</dbReference>
<dbReference type="GO" id="GO:0004523">
    <property type="term" value="F:RNA-DNA hybrid ribonuclease activity"/>
    <property type="evidence" value="ECO:0007669"/>
    <property type="project" value="InterPro"/>
</dbReference>
<dbReference type="GO" id="GO:0003676">
    <property type="term" value="F:nucleic acid binding"/>
    <property type="evidence" value="ECO:0007669"/>
    <property type="project" value="InterPro"/>
</dbReference>
<proteinExistence type="predicted"/>
<protein>
    <recommendedName>
        <fullName evidence="1">RNase H type-1 domain-containing protein</fullName>
    </recommendedName>
</protein>
<accession>A0A9P7C275</accession>
<gene>
    <name evidence="2" type="ORF">G6F51_013283</name>
</gene>
<dbReference type="EMBL" id="JAANIT010004961">
    <property type="protein sequence ID" value="KAG1532055.1"/>
    <property type="molecule type" value="Genomic_DNA"/>
</dbReference>
<dbReference type="PANTHER" id="PTHR33050:SF7">
    <property type="entry name" value="RIBONUCLEASE H"/>
    <property type="match status" value="1"/>
</dbReference>
<dbReference type="InterPro" id="IPR012337">
    <property type="entry name" value="RNaseH-like_sf"/>
</dbReference>
<dbReference type="PANTHER" id="PTHR33050">
    <property type="entry name" value="REVERSE TRANSCRIPTASE DOMAIN-CONTAINING PROTEIN"/>
    <property type="match status" value="1"/>
</dbReference>
<dbReference type="CDD" id="cd09275">
    <property type="entry name" value="RNase_HI_RT_DIRS1"/>
    <property type="match status" value="1"/>
</dbReference>
<evidence type="ECO:0000313" key="2">
    <source>
        <dbReference type="EMBL" id="KAG1532055.1"/>
    </source>
</evidence>
<sequence>MNTNVAETLEHLKNLGFLINYKKSNLQPQRLQEFLGFQFNTSTMTIELPQQKLKKIISRIRQVKKSTTTFSCRWIASLIGKMTAVIPAIDEALLHLRFLQRDLARSLHIQHQNWEGPCHLTRRSLEDLEWWEEFSGTNNGLPIHKEDFSSPPAVDIYVDASDSGYGISSVETETYGFWTQAEKATSINVRELQTVLIALQLHAEKYQNNPIRIFSDNTTAIKYVMKAGGTASPTLQDLALKIHTILNQFKIRLQCVHIPGINNIRADQLSRMQKPLYEWTLPRSIFNQIQRKWGPLMIDAFAAHHNHLLPKYWSIRPDPAAMQIDAFKQQWPKIH</sequence>